<dbReference type="InterPro" id="IPR036641">
    <property type="entry name" value="HPT_dom_sf"/>
</dbReference>
<dbReference type="Gene3D" id="1.20.120.160">
    <property type="entry name" value="HPT domain"/>
    <property type="match status" value="1"/>
</dbReference>
<evidence type="ECO:0000313" key="3">
    <source>
        <dbReference type="EMBL" id="EDP18283.1"/>
    </source>
</evidence>
<reference evidence="3 4" key="2">
    <citation type="submission" date="2007-09" db="EMBL/GenBank/DDBJ databases">
        <title>Draft genome sequence of Clostridium bolteae (ATCC BAA-613).</title>
        <authorList>
            <person name="Sudarsanam P."/>
            <person name="Ley R."/>
            <person name="Guruge J."/>
            <person name="Turnbaugh P.J."/>
            <person name="Mahowald M."/>
            <person name="Liep D."/>
            <person name="Gordon J."/>
        </authorList>
    </citation>
    <scope>NUCLEOTIDE SEQUENCE [LARGE SCALE GENOMIC DNA]</scope>
    <source>
        <strain evidence="4">ATCC BAA-613 / DSM 15670 / CCUG 46953 / JCM 12243 / WAL 16351</strain>
    </source>
</reference>
<name>A8RLJ0_ENTBW</name>
<dbReference type="eggNOG" id="COG2198">
    <property type="taxonomic scope" value="Bacteria"/>
</dbReference>
<sequence length="130" mass="14192">MSKVKKEKSTMVTNWMTALKEAGADSDGALRRLSGNISLYQKILRMFPQDETYKQIEPALQANDWAALLAAAHTLKGVAGNLGLIPLSNARSDTVALLRAEQYVEAVASCAKIRDADTGFIEIIRLLEEA</sequence>
<dbReference type="SUPFAM" id="SSF47226">
    <property type="entry name" value="Histidine-containing phosphotransfer domain, HPT domain"/>
    <property type="match status" value="1"/>
</dbReference>
<feature type="modified residue" description="Phosphohistidine" evidence="1">
    <location>
        <position position="73"/>
    </location>
</feature>
<proteinExistence type="predicted"/>
<accession>A8RLJ0</accession>
<dbReference type="Proteomes" id="UP000005396">
    <property type="component" value="Unassembled WGS sequence"/>
</dbReference>
<gene>
    <name evidence="3" type="ORF">CLOBOL_01638</name>
</gene>
<keyword evidence="1" id="KW-0597">Phosphoprotein</keyword>
<dbReference type="GO" id="GO:0000160">
    <property type="term" value="P:phosphorelay signal transduction system"/>
    <property type="evidence" value="ECO:0007669"/>
    <property type="project" value="InterPro"/>
</dbReference>
<organism evidence="3 4">
    <name type="scientific">Enterocloster bolteae (strain ATCC BAA-613 / DSM 15670 / CCUG 46953 / JCM 12243 / WAL 16351)</name>
    <name type="common">Clostridium bolteae</name>
    <dbReference type="NCBI Taxonomy" id="411902"/>
    <lineage>
        <taxon>Bacteria</taxon>
        <taxon>Bacillati</taxon>
        <taxon>Bacillota</taxon>
        <taxon>Clostridia</taxon>
        <taxon>Lachnospirales</taxon>
        <taxon>Lachnospiraceae</taxon>
        <taxon>Enterocloster</taxon>
    </lineage>
</organism>
<dbReference type="HOGENOM" id="CLU_131453_1_0_9"/>
<evidence type="ECO:0000256" key="1">
    <source>
        <dbReference type="PROSITE-ProRule" id="PRU00110"/>
    </source>
</evidence>
<dbReference type="InterPro" id="IPR008207">
    <property type="entry name" value="Sig_transdc_His_kin_Hpt_dom"/>
</dbReference>
<evidence type="ECO:0000259" key="2">
    <source>
        <dbReference type="PROSITE" id="PS50894"/>
    </source>
</evidence>
<dbReference type="PaxDb" id="411902-CLOBOL_01638"/>
<dbReference type="PROSITE" id="PS50894">
    <property type="entry name" value="HPT"/>
    <property type="match status" value="1"/>
</dbReference>
<comment type="caution">
    <text evidence="3">The sequence shown here is derived from an EMBL/GenBank/DDBJ whole genome shotgun (WGS) entry which is preliminary data.</text>
</comment>
<protein>
    <recommendedName>
        <fullName evidence="2">HPt domain-containing protein</fullName>
    </recommendedName>
</protein>
<dbReference type="AlphaFoldDB" id="A8RLJ0"/>
<evidence type="ECO:0000313" key="4">
    <source>
        <dbReference type="Proteomes" id="UP000005396"/>
    </source>
</evidence>
<dbReference type="EMBL" id="ABCC02000017">
    <property type="protein sequence ID" value="EDP18283.1"/>
    <property type="molecule type" value="Genomic_DNA"/>
</dbReference>
<feature type="domain" description="HPt" evidence="2">
    <location>
        <begin position="34"/>
        <end position="130"/>
    </location>
</feature>
<dbReference type="Pfam" id="PF01627">
    <property type="entry name" value="Hpt"/>
    <property type="match status" value="1"/>
</dbReference>
<reference evidence="3 4" key="1">
    <citation type="submission" date="2007-08" db="EMBL/GenBank/DDBJ databases">
        <authorList>
            <person name="Fulton L."/>
            <person name="Clifton S."/>
            <person name="Fulton B."/>
            <person name="Xu J."/>
            <person name="Minx P."/>
            <person name="Pepin K.H."/>
            <person name="Johnson M."/>
            <person name="Thiruvilangam P."/>
            <person name="Bhonagiri V."/>
            <person name="Nash W.E."/>
            <person name="Mardis E.R."/>
            <person name="Wilson R.K."/>
        </authorList>
    </citation>
    <scope>NUCLEOTIDE SEQUENCE [LARGE SCALE GENOMIC DNA]</scope>
    <source>
        <strain evidence="4">ATCC BAA-613 / DSM 15670 / CCUG 46953 / JCM 12243 / WAL 16351</strain>
    </source>
</reference>